<feature type="domain" description="HTH tetR-type" evidence="5">
    <location>
        <begin position="7"/>
        <end position="67"/>
    </location>
</feature>
<dbReference type="Gene3D" id="1.10.357.10">
    <property type="entry name" value="Tetracycline Repressor, domain 2"/>
    <property type="match status" value="1"/>
</dbReference>
<reference evidence="6 7" key="1">
    <citation type="submission" date="2017-10" db="EMBL/GenBank/DDBJ databases">
        <title>Sequencing the genomes of 1000 actinobacteria strains.</title>
        <authorList>
            <person name="Klenk H.-P."/>
        </authorList>
    </citation>
    <scope>NUCLEOTIDE SEQUENCE [LARGE SCALE GENOMIC DNA]</scope>
    <source>
        <strain evidence="6 7">DSM 21798</strain>
    </source>
</reference>
<dbReference type="FunFam" id="1.10.10.60:FF:000141">
    <property type="entry name" value="TetR family transcriptional regulator"/>
    <property type="match status" value="1"/>
</dbReference>
<dbReference type="GO" id="GO:0045892">
    <property type="term" value="P:negative regulation of DNA-templated transcription"/>
    <property type="evidence" value="ECO:0007669"/>
    <property type="project" value="UniProtKB-ARBA"/>
</dbReference>
<dbReference type="EMBL" id="PDJE01000001">
    <property type="protein sequence ID" value="PFG30329.1"/>
    <property type="molecule type" value="Genomic_DNA"/>
</dbReference>
<dbReference type="PANTHER" id="PTHR30055:SF146">
    <property type="entry name" value="HTH-TYPE TRANSCRIPTIONAL DUAL REGULATOR CECR"/>
    <property type="match status" value="1"/>
</dbReference>
<proteinExistence type="predicted"/>
<organism evidence="6 7">
    <name type="scientific">Paramicrobacterium agarici</name>
    <dbReference type="NCBI Taxonomy" id="630514"/>
    <lineage>
        <taxon>Bacteria</taxon>
        <taxon>Bacillati</taxon>
        <taxon>Actinomycetota</taxon>
        <taxon>Actinomycetes</taxon>
        <taxon>Micrococcales</taxon>
        <taxon>Microbacteriaceae</taxon>
        <taxon>Paramicrobacterium</taxon>
    </lineage>
</organism>
<dbReference type="RefSeq" id="WP_098406806.1">
    <property type="nucleotide sequence ID" value="NZ_PDJE01000001.1"/>
</dbReference>
<dbReference type="AlphaFoldDB" id="A0A2A9DWQ0"/>
<dbReference type="InterPro" id="IPR036271">
    <property type="entry name" value="Tet_transcr_reg_TetR-rel_C_sf"/>
</dbReference>
<evidence type="ECO:0000256" key="2">
    <source>
        <dbReference type="ARBA" id="ARBA00023125"/>
    </source>
</evidence>
<protein>
    <submittedName>
        <fullName evidence="6">TetR family transcriptional regulator</fullName>
    </submittedName>
</protein>
<feature type="DNA-binding region" description="H-T-H motif" evidence="4">
    <location>
        <begin position="30"/>
        <end position="49"/>
    </location>
</feature>
<dbReference type="PRINTS" id="PR00455">
    <property type="entry name" value="HTHTETR"/>
</dbReference>
<dbReference type="InterPro" id="IPR039536">
    <property type="entry name" value="TetR_C_Proteobacteria"/>
</dbReference>
<sequence>MSVSRESEKAKRILECARDVFIANGFVGTSTDQLAAAASVSKQTIYKEFGDKEGVFSALIRYACDRVDDPFEPMTAAMRRVATADEGIERLAEQFTVSIMSPHVQQLRRLVIAEASRFPHLGQLYWENGFLRVLASISRCLSVLDERGLLSVPDPSLAAQHFSGMLLWIPSNREMFAAGTAVVDDDEVARGIAAGCETFLRAYRR</sequence>
<dbReference type="SUPFAM" id="SSF48498">
    <property type="entry name" value="Tetracyclin repressor-like, C-terminal domain"/>
    <property type="match status" value="1"/>
</dbReference>
<dbReference type="InterPro" id="IPR001647">
    <property type="entry name" value="HTH_TetR"/>
</dbReference>
<keyword evidence="1" id="KW-0805">Transcription regulation</keyword>
<dbReference type="Proteomes" id="UP000221369">
    <property type="component" value="Unassembled WGS sequence"/>
</dbReference>
<accession>A0A2A9DWQ0</accession>
<dbReference type="GO" id="GO:0000976">
    <property type="term" value="F:transcription cis-regulatory region binding"/>
    <property type="evidence" value="ECO:0007669"/>
    <property type="project" value="TreeGrafter"/>
</dbReference>
<comment type="caution">
    <text evidence="6">The sequence shown here is derived from an EMBL/GenBank/DDBJ whole genome shotgun (WGS) entry which is preliminary data.</text>
</comment>
<keyword evidence="3" id="KW-0804">Transcription</keyword>
<dbReference type="Pfam" id="PF00440">
    <property type="entry name" value="TetR_N"/>
    <property type="match status" value="1"/>
</dbReference>
<dbReference type="PANTHER" id="PTHR30055">
    <property type="entry name" value="HTH-TYPE TRANSCRIPTIONAL REGULATOR RUTR"/>
    <property type="match status" value="1"/>
</dbReference>
<dbReference type="GO" id="GO:0003700">
    <property type="term" value="F:DNA-binding transcription factor activity"/>
    <property type="evidence" value="ECO:0007669"/>
    <property type="project" value="TreeGrafter"/>
</dbReference>
<dbReference type="InterPro" id="IPR009057">
    <property type="entry name" value="Homeodomain-like_sf"/>
</dbReference>
<evidence type="ECO:0000256" key="1">
    <source>
        <dbReference type="ARBA" id="ARBA00023015"/>
    </source>
</evidence>
<evidence type="ECO:0000256" key="4">
    <source>
        <dbReference type="PROSITE-ProRule" id="PRU00335"/>
    </source>
</evidence>
<evidence type="ECO:0000259" key="5">
    <source>
        <dbReference type="PROSITE" id="PS50977"/>
    </source>
</evidence>
<dbReference type="SUPFAM" id="SSF46689">
    <property type="entry name" value="Homeodomain-like"/>
    <property type="match status" value="1"/>
</dbReference>
<dbReference type="Pfam" id="PF14246">
    <property type="entry name" value="TetR_C_7"/>
    <property type="match status" value="1"/>
</dbReference>
<keyword evidence="2 4" id="KW-0238">DNA-binding</keyword>
<gene>
    <name evidence="6" type="ORF">ATJ78_1258</name>
</gene>
<keyword evidence="7" id="KW-1185">Reference proteome</keyword>
<evidence type="ECO:0000256" key="3">
    <source>
        <dbReference type="ARBA" id="ARBA00023163"/>
    </source>
</evidence>
<dbReference type="PROSITE" id="PS50977">
    <property type="entry name" value="HTH_TETR_2"/>
    <property type="match status" value="1"/>
</dbReference>
<evidence type="ECO:0000313" key="6">
    <source>
        <dbReference type="EMBL" id="PFG30329.1"/>
    </source>
</evidence>
<dbReference type="InterPro" id="IPR050109">
    <property type="entry name" value="HTH-type_TetR-like_transc_reg"/>
</dbReference>
<name>A0A2A9DWQ0_9MICO</name>
<evidence type="ECO:0000313" key="7">
    <source>
        <dbReference type="Proteomes" id="UP000221369"/>
    </source>
</evidence>